<dbReference type="PANTHER" id="PTHR30595">
    <property type="entry name" value="GLPR-RELATED TRANSCRIPTIONAL REPRESSOR"/>
    <property type="match status" value="1"/>
</dbReference>
<dbReference type="Gene3D" id="3.30.950.30">
    <property type="entry name" value="Schlafen, AAA domain"/>
    <property type="match status" value="1"/>
</dbReference>
<dbReference type="InterPro" id="IPR038461">
    <property type="entry name" value="Schlafen_AlbA_2_dom_sf"/>
</dbReference>
<keyword evidence="3" id="KW-1185">Reference proteome</keyword>
<dbReference type="RefSeq" id="WP_096427606.1">
    <property type="nucleotide sequence ID" value="NZ_AP018042.1"/>
</dbReference>
<dbReference type="EMBL" id="AP018042">
    <property type="protein sequence ID" value="BAX78685.1"/>
    <property type="molecule type" value="Genomic_DNA"/>
</dbReference>
<evidence type="ECO:0000313" key="2">
    <source>
        <dbReference type="EMBL" id="BAX78685.1"/>
    </source>
</evidence>
<keyword evidence="2" id="KW-0378">Hydrolase</keyword>
<gene>
    <name evidence="2" type="ORF">ALGA_0290</name>
</gene>
<dbReference type="AlphaFoldDB" id="A0A1Y1CED2"/>
<keyword evidence="2" id="KW-0547">Nucleotide-binding</keyword>
<keyword evidence="2" id="KW-0067">ATP-binding</keyword>
<reference evidence="2 3" key="1">
    <citation type="journal article" date="2018" name="Mar. Genomics">
        <title>Complete genome sequence of Marinifilaceae bacterium strain SPP2, isolated from the Antarctic marine sediment.</title>
        <authorList>
            <person name="Watanabe M."/>
            <person name="Kojima H."/>
            <person name="Fukui M."/>
        </authorList>
    </citation>
    <scope>NUCLEOTIDE SEQUENCE [LARGE SCALE GENOMIC DNA]</scope>
    <source>
        <strain evidence="2 3">SPP2</strain>
    </source>
</reference>
<protein>
    <submittedName>
        <fullName evidence="2">ATP-dependent DNA helicase</fullName>
    </submittedName>
</protein>
<evidence type="ECO:0000313" key="3">
    <source>
        <dbReference type="Proteomes" id="UP000218267"/>
    </source>
</evidence>
<name>A0A1Y1CED2_9BACT</name>
<dbReference type="Pfam" id="PF04326">
    <property type="entry name" value="SLFN_AlbA_2"/>
    <property type="match status" value="1"/>
</dbReference>
<dbReference type="GO" id="GO:0004386">
    <property type="term" value="F:helicase activity"/>
    <property type="evidence" value="ECO:0007669"/>
    <property type="project" value="UniProtKB-KW"/>
</dbReference>
<dbReference type="PANTHER" id="PTHR30595:SF6">
    <property type="entry name" value="SCHLAFEN ALBA-2 DOMAIN-CONTAINING PROTEIN"/>
    <property type="match status" value="1"/>
</dbReference>
<dbReference type="KEGG" id="mbas:ALGA_0290"/>
<feature type="domain" description="Schlafen AlbA-2" evidence="1">
    <location>
        <begin position="13"/>
        <end position="125"/>
    </location>
</feature>
<dbReference type="InterPro" id="IPR007421">
    <property type="entry name" value="Schlafen_AlbA_2_dom"/>
</dbReference>
<reference evidence="3" key="2">
    <citation type="journal article" date="2020" name="Antonie Van Leeuwenhoek">
        <title>Labilibaculum antarcticum sp. nov., a novel facultative anaerobic, psychrotorelant bacterium isolated from marine sediment of Antarctica.</title>
        <authorList>
            <person name="Watanabe M."/>
            <person name="Kojima H."/>
            <person name="Fukui M."/>
        </authorList>
    </citation>
    <scope>NUCLEOTIDE SEQUENCE [LARGE SCALE GENOMIC DNA]</scope>
    <source>
        <strain evidence="3">SPP2</strain>
    </source>
</reference>
<proteinExistence type="predicted"/>
<dbReference type="Proteomes" id="UP000218267">
    <property type="component" value="Chromosome"/>
</dbReference>
<dbReference type="OrthoDB" id="9810282at2"/>
<keyword evidence="2" id="KW-0347">Helicase</keyword>
<sequence length="218" mass="25555">MVHYIEKLIREGEHQQQDFKFCITDSRKIAKSLSAFANTDGGKLLIGVKDNGKITGAKVEEEFHMIKAAAEIYCRPKIPFESKVWQLNGKNVLEITIHRSRKMPHYAENKKGKWLAYLRKDDENLLANKILLEVWKRKSKPTGTYLEYTETETVLMNYLNDKEEISMNQFCRIARISRNKAERILVKLICWNVIELDISETGTKYHIKQKENSKIRYT</sequence>
<evidence type="ECO:0000259" key="1">
    <source>
        <dbReference type="Pfam" id="PF04326"/>
    </source>
</evidence>
<accession>A0A1Y1CED2</accession>
<organism evidence="2 3">
    <name type="scientific">Labilibaculum antarcticum</name>
    <dbReference type="NCBI Taxonomy" id="1717717"/>
    <lineage>
        <taxon>Bacteria</taxon>
        <taxon>Pseudomonadati</taxon>
        <taxon>Bacteroidota</taxon>
        <taxon>Bacteroidia</taxon>
        <taxon>Marinilabiliales</taxon>
        <taxon>Marinifilaceae</taxon>
        <taxon>Labilibaculum</taxon>
    </lineage>
</organism>